<keyword evidence="3" id="KW-1185">Reference proteome</keyword>
<dbReference type="EMBL" id="JBIAMX010000002">
    <property type="protein sequence ID" value="MFF0542145.1"/>
    <property type="molecule type" value="Genomic_DNA"/>
</dbReference>
<dbReference type="InterPro" id="IPR007899">
    <property type="entry name" value="CHAD_dom"/>
</dbReference>
<dbReference type="InterPro" id="IPR038186">
    <property type="entry name" value="CHAD_dom_sf"/>
</dbReference>
<evidence type="ECO:0000313" key="2">
    <source>
        <dbReference type="EMBL" id="MFF0542145.1"/>
    </source>
</evidence>
<dbReference type="Proteomes" id="UP001601444">
    <property type="component" value="Unassembled WGS sequence"/>
</dbReference>
<name>A0ABW6PII0_9NOCA</name>
<feature type="domain" description="CHAD" evidence="1">
    <location>
        <begin position="1"/>
        <end position="283"/>
    </location>
</feature>
<comment type="caution">
    <text evidence="2">The sequence shown here is derived from an EMBL/GenBank/DDBJ whole genome shotgun (WGS) entry which is preliminary data.</text>
</comment>
<dbReference type="PANTHER" id="PTHR39339">
    <property type="entry name" value="SLR1444 PROTEIN"/>
    <property type="match status" value="1"/>
</dbReference>
<dbReference type="SMART" id="SM00880">
    <property type="entry name" value="CHAD"/>
    <property type="match status" value="1"/>
</dbReference>
<dbReference type="RefSeq" id="WP_387699144.1">
    <property type="nucleotide sequence ID" value="NZ_JBIAMX010000002.1"/>
</dbReference>
<gene>
    <name evidence="2" type="ORF">ACFYTF_04855</name>
</gene>
<evidence type="ECO:0000259" key="1">
    <source>
        <dbReference type="PROSITE" id="PS51708"/>
    </source>
</evidence>
<dbReference type="PROSITE" id="PS51708">
    <property type="entry name" value="CHAD"/>
    <property type="match status" value="1"/>
</dbReference>
<proteinExistence type="predicted"/>
<organism evidence="2 3">
    <name type="scientific">Nocardia thailandica</name>
    <dbReference type="NCBI Taxonomy" id="257275"/>
    <lineage>
        <taxon>Bacteria</taxon>
        <taxon>Bacillati</taxon>
        <taxon>Actinomycetota</taxon>
        <taxon>Actinomycetes</taxon>
        <taxon>Mycobacteriales</taxon>
        <taxon>Nocardiaceae</taxon>
        <taxon>Nocardia</taxon>
    </lineage>
</organism>
<accession>A0ABW6PII0</accession>
<dbReference type="PANTHER" id="PTHR39339:SF1">
    <property type="entry name" value="CHAD DOMAIN-CONTAINING PROTEIN"/>
    <property type="match status" value="1"/>
</dbReference>
<dbReference type="Gene3D" id="1.40.20.10">
    <property type="entry name" value="CHAD domain"/>
    <property type="match status" value="1"/>
</dbReference>
<dbReference type="Pfam" id="PF05235">
    <property type="entry name" value="CHAD"/>
    <property type="match status" value="1"/>
</dbReference>
<sequence length="283" mass="30245">MTAAGHALTAALAADVTRLLEAEPEVRGDEPDSVHQMRVATRRLRSVLRSYRSVFRTGPAAEVTAELKWLAELLGVARDAEVRGDRFATLLVALDEVPGEVVDALVGAERDAYAEAHTRVLAELDTGRYTALRDTLSAWRSEPPLRRGRAAAPAADAFAGILDHDRDRLRALVLAEPAAATADRVELLHDIRKAAKRLRYAADAAADVLGDDAAELGKRAKQLQTVLGDHRDAVESGAVLRARAEGAHGRAAEVYEILVDTEADAAGRALARYPAAAAFVTGP</sequence>
<evidence type="ECO:0000313" key="3">
    <source>
        <dbReference type="Proteomes" id="UP001601444"/>
    </source>
</evidence>
<reference evidence="2 3" key="1">
    <citation type="submission" date="2024-10" db="EMBL/GenBank/DDBJ databases">
        <title>The Natural Products Discovery Center: Release of the First 8490 Sequenced Strains for Exploring Actinobacteria Biosynthetic Diversity.</title>
        <authorList>
            <person name="Kalkreuter E."/>
            <person name="Kautsar S.A."/>
            <person name="Yang D."/>
            <person name="Bader C.D."/>
            <person name="Teijaro C.N."/>
            <person name="Fluegel L."/>
            <person name="Davis C.M."/>
            <person name="Simpson J.R."/>
            <person name="Lauterbach L."/>
            <person name="Steele A.D."/>
            <person name="Gui C."/>
            <person name="Meng S."/>
            <person name="Li G."/>
            <person name="Viehrig K."/>
            <person name="Ye F."/>
            <person name="Su P."/>
            <person name="Kiefer A.F."/>
            <person name="Nichols A."/>
            <person name="Cepeda A.J."/>
            <person name="Yan W."/>
            <person name="Fan B."/>
            <person name="Jiang Y."/>
            <person name="Adhikari A."/>
            <person name="Zheng C.-J."/>
            <person name="Schuster L."/>
            <person name="Cowan T.M."/>
            <person name="Smanski M.J."/>
            <person name="Chevrette M.G."/>
            <person name="De Carvalho L.P.S."/>
            <person name="Shen B."/>
        </authorList>
    </citation>
    <scope>NUCLEOTIDE SEQUENCE [LARGE SCALE GENOMIC DNA]</scope>
    <source>
        <strain evidence="2 3">NPDC004045</strain>
    </source>
</reference>
<protein>
    <submittedName>
        <fullName evidence="2">CHAD domain-containing protein</fullName>
    </submittedName>
</protein>